<sequence length="291" mass="32320">MPAPAAAPRWPVDQAGDPAEVVGSTEAARVIGHPKSNRLPHGLLDIADEIEHNDDGTVKRRGWKRETLWHYASTVMARHSTTINGRLALDRTGIADRLGTHISRVDAFIAGAPDNGFPQPTEDRWYNADDIDAFAAAHEQQQRDTLTKIDYTGDPDDLVTKADIARIVGYRSPTNLNKSSLLDRLLELNKPEHNTTTPSGRTRMRWPRRTAWKAAEQRTGRTGRPPGTTRVIDRSGDPDELVDATEATRVLGYKRVANLPQALRDQPDEQGPPRKWKRATLWSHAASSTAE</sequence>
<evidence type="ECO:0000256" key="1">
    <source>
        <dbReference type="SAM" id="MobiDB-lite"/>
    </source>
</evidence>
<dbReference type="AlphaFoldDB" id="A0A919JPX6"/>
<evidence type="ECO:0000313" key="2">
    <source>
        <dbReference type="EMBL" id="GIE53161.1"/>
    </source>
</evidence>
<feature type="region of interest" description="Disordered" evidence="1">
    <location>
        <begin position="261"/>
        <end position="291"/>
    </location>
</feature>
<organism evidence="2 3">
    <name type="scientific">Actinoplanes nipponensis</name>
    <dbReference type="NCBI Taxonomy" id="135950"/>
    <lineage>
        <taxon>Bacteria</taxon>
        <taxon>Bacillati</taxon>
        <taxon>Actinomycetota</taxon>
        <taxon>Actinomycetes</taxon>
        <taxon>Micromonosporales</taxon>
        <taxon>Micromonosporaceae</taxon>
        <taxon>Actinoplanes</taxon>
    </lineage>
</organism>
<feature type="region of interest" description="Disordered" evidence="1">
    <location>
        <begin position="214"/>
        <end position="237"/>
    </location>
</feature>
<reference evidence="2" key="1">
    <citation type="submission" date="2021-01" db="EMBL/GenBank/DDBJ databases">
        <title>Whole genome shotgun sequence of Actinoplanes nipponensis NBRC 14063.</title>
        <authorList>
            <person name="Komaki H."/>
            <person name="Tamura T."/>
        </authorList>
    </citation>
    <scope>NUCLEOTIDE SEQUENCE</scope>
    <source>
        <strain evidence="2">NBRC 14063</strain>
    </source>
</reference>
<dbReference type="EMBL" id="BOMQ01000079">
    <property type="protein sequence ID" value="GIE53161.1"/>
    <property type="molecule type" value="Genomic_DNA"/>
</dbReference>
<keyword evidence="3" id="KW-1185">Reference proteome</keyword>
<gene>
    <name evidence="2" type="ORF">Ani05nite_66950</name>
</gene>
<comment type="caution">
    <text evidence="2">The sequence shown here is derived from an EMBL/GenBank/DDBJ whole genome shotgun (WGS) entry which is preliminary data.</text>
</comment>
<dbReference type="Proteomes" id="UP000647172">
    <property type="component" value="Unassembled WGS sequence"/>
</dbReference>
<proteinExistence type="predicted"/>
<name>A0A919JPX6_9ACTN</name>
<dbReference type="RefSeq" id="WP_203775000.1">
    <property type="nucleotide sequence ID" value="NZ_BAAAYJ010000037.1"/>
</dbReference>
<accession>A0A919JPX6</accession>
<feature type="compositionally biased region" description="Low complexity" evidence="1">
    <location>
        <begin position="220"/>
        <end position="230"/>
    </location>
</feature>
<evidence type="ECO:0000313" key="3">
    <source>
        <dbReference type="Proteomes" id="UP000647172"/>
    </source>
</evidence>
<protein>
    <submittedName>
        <fullName evidence="2">Uncharacterized protein</fullName>
    </submittedName>
</protein>